<reference evidence="2" key="1">
    <citation type="submission" date="2014-09" db="EMBL/GenBank/DDBJ databases">
        <authorList>
            <person name="Magalhaes I.L.F."/>
            <person name="Oliveira U."/>
            <person name="Santos F.R."/>
            <person name="Vidigal T.H.D.A."/>
            <person name="Brescovit A.D."/>
            <person name="Santos A.J."/>
        </authorList>
    </citation>
    <scope>NUCLEOTIDE SEQUENCE</scope>
    <source>
        <tissue evidence="2">Shoot tissue taken approximately 20 cm above the soil surface</tissue>
    </source>
</reference>
<dbReference type="EMBL" id="GBRH01163062">
    <property type="protein sequence ID" value="JAE34834.1"/>
    <property type="molecule type" value="Transcribed_RNA"/>
</dbReference>
<protein>
    <submittedName>
        <fullName evidence="2">Uncharacterized protein</fullName>
    </submittedName>
</protein>
<feature type="compositionally biased region" description="Low complexity" evidence="1">
    <location>
        <begin position="1"/>
        <end position="18"/>
    </location>
</feature>
<organism evidence="2">
    <name type="scientific">Arundo donax</name>
    <name type="common">Giant reed</name>
    <name type="synonym">Donax arundinaceus</name>
    <dbReference type="NCBI Taxonomy" id="35708"/>
    <lineage>
        <taxon>Eukaryota</taxon>
        <taxon>Viridiplantae</taxon>
        <taxon>Streptophyta</taxon>
        <taxon>Embryophyta</taxon>
        <taxon>Tracheophyta</taxon>
        <taxon>Spermatophyta</taxon>
        <taxon>Magnoliopsida</taxon>
        <taxon>Liliopsida</taxon>
        <taxon>Poales</taxon>
        <taxon>Poaceae</taxon>
        <taxon>PACMAD clade</taxon>
        <taxon>Arundinoideae</taxon>
        <taxon>Arundineae</taxon>
        <taxon>Arundo</taxon>
    </lineage>
</organism>
<sequence length="60" mass="6553">MGSPTTSTGATTAPSAPSKTRRLPCSLGFSQENCFSSSWIRSMDMVRRWIGFDPLDLISL</sequence>
<dbReference type="AlphaFoldDB" id="A0A0A9HG88"/>
<reference evidence="2" key="2">
    <citation type="journal article" date="2015" name="Data Brief">
        <title>Shoot transcriptome of the giant reed, Arundo donax.</title>
        <authorList>
            <person name="Barrero R.A."/>
            <person name="Guerrero F.D."/>
            <person name="Moolhuijzen P."/>
            <person name="Goolsby J.A."/>
            <person name="Tidwell J."/>
            <person name="Bellgard S.E."/>
            <person name="Bellgard M.I."/>
        </authorList>
    </citation>
    <scope>NUCLEOTIDE SEQUENCE</scope>
    <source>
        <tissue evidence="2">Shoot tissue taken approximately 20 cm above the soil surface</tissue>
    </source>
</reference>
<name>A0A0A9HG88_ARUDO</name>
<feature type="region of interest" description="Disordered" evidence="1">
    <location>
        <begin position="1"/>
        <end position="22"/>
    </location>
</feature>
<proteinExistence type="predicted"/>
<accession>A0A0A9HG88</accession>
<evidence type="ECO:0000256" key="1">
    <source>
        <dbReference type="SAM" id="MobiDB-lite"/>
    </source>
</evidence>
<evidence type="ECO:0000313" key="2">
    <source>
        <dbReference type="EMBL" id="JAE34834.1"/>
    </source>
</evidence>